<keyword evidence="4 7" id="KW-0539">Nucleus</keyword>
<evidence type="ECO:0000313" key="10">
    <source>
        <dbReference type="Proteomes" id="UP000800041"/>
    </source>
</evidence>
<dbReference type="OrthoDB" id="445326at2759"/>
<evidence type="ECO:0000256" key="1">
    <source>
        <dbReference type="ARBA" id="ARBA00004604"/>
    </source>
</evidence>
<dbReference type="GO" id="GO:0005732">
    <property type="term" value="C:sno(s)RNA-containing ribonucleoprotein complex"/>
    <property type="evidence" value="ECO:0007669"/>
    <property type="project" value="UniProtKB-UniRule"/>
</dbReference>
<feature type="compositionally biased region" description="Acidic residues" evidence="8">
    <location>
        <begin position="186"/>
        <end position="225"/>
    </location>
</feature>
<feature type="region of interest" description="Disordered" evidence="8">
    <location>
        <begin position="1"/>
        <end position="30"/>
    </location>
</feature>
<evidence type="ECO:0000256" key="4">
    <source>
        <dbReference type="ARBA" id="ARBA00023242"/>
    </source>
</evidence>
<dbReference type="PANTHER" id="PTHR17039:SF0">
    <property type="entry name" value="U3 SMALL NUCLEOLAR RIBONUCLEOPROTEIN PROTEIN MPP10"/>
    <property type="match status" value="1"/>
</dbReference>
<comment type="subcellular location">
    <subcellularLocation>
        <location evidence="1 7">Nucleus</location>
        <location evidence="1 7">Nucleolus</location>
    </subcellularLocation>
</comment>
<feature type="region of interest" description="Disordered" evidence="8">
    <location>
        <begin position="675"/>
        <end position="720"/>
    </location>
</feature>
<keyword evidence="3 7" id="KW-0698">rRNA processing</keyword>
<dbReference type="PANTHER" id="PTHR17039">
    <property type="entry name" value="U3 SMALL NUCLEOLAR RIBONUCLEOPROTEIN PROTEIN MPP10"/>
    <property type="match status" value="1"/>
</dbReference>
<feature type="compositionally biased region" description="Acidic residues" evidence="8">
    <location>
        <begin position="434"/>
        <end position="443"/>
    </location>
</feature>
<dbReference type="PIRSF" id="PIRSF017300">
    <property type="entry name" value="snoRNP_Mpp10"/>
    <property type="match status" value="1"/>
</dbReference>
<dbReference type="EMBL" id="ML977150">
    <property type="protein sequence ID" value="KAF1988019.1"/>
    <property type="molecule type" value="Genomic_DNA"/>
</dbReference>
<keyword evidence="5 7" id="KW-0687">Ribonucleoprotein</keyword>
<feature type="compositionally biased region" description="Basic and acidic residues" evidence="8">
    <location>
        <begin position="176"/>
        <end position="185"/>
    </location>
</feature>
<dbReference type="GO" id="GO:0034457">
    <property type="term" value="C:Mpp10 complex"/>
    <property type="evidence" value="ECO:0007669"/>
    <property type="project" value="UniProtKB-UniRule"/>
</dbReference>
<comment type="function">
    <text evidence="7">Involved in nucleolar processing of pre-18S ribosomal RNA.</text>
</comment>
<sequence length="763" mass="84905">MVPLSFSPDGSISSHTLSAGSVQPPKPISATSNALTTNLSAAPHAFLTSSKNTRSDALTYIKRCFDNLAFDVSHTQLSRQQENRLVNRKRKRSGDDESKALLLKKVHVEGFGTGQVWEQAKRVLEAAREEIERDLPVVLQNAGKEAPKSGTVHTSSEPDEDEVDDDEEEEDDDDDKPVKMVRFDGDGFELSESDDESLGEGGLDWEYDEDDVQGEEDDEAEEDFEGLSGKEEFHSPLDGSEEESGAEEEPPTLIEDKFKLNDGFFSIDDFNKQTEFLEQQDARGEDGEDSDDEGIDWLADPLKAGNGEQPKPKNLKRQQNGADDNDVEDDDEGGPGFGSMDLFAPEGASEDEFEDGDGDFDDEDPTSAATNTNNVMYKDFFAPPARKAGKKSREGAHPHNFPPKANGAGPEDGNDREMERAMNAVHRDLFSESPEPEEDSDIDPEAHVHTPLARRSTHEKRQAKLLEEIRRLESQNVAKREWQLSGEARAADRPMNSLLEEDMEFERAGKPVPVITAEVTEDIEALIKRRILNREFDEVIKRRPDDLVTTSDARRGKLDFELDDQKSGKGLAEIYEEEHLKRTDPNFVDVRDEKLKKEHREIEALWADCSAKLDALSSWHHRPKPPQAQLEIRVDAPVVSMEDARPTAGADVAGMSMLAPQEVYKLGEEREKGEVVTKGGTVVKTDELTRDQKARRRRREKERLAKAGLQKKPDTKKDEKARVVGDLKRGGVKVIGKKGLTDVEGKAVKNGVPGRVSGGSFKL</sequence>
<gene>
    <name evidence="9" type="ORF">K402DRAFT_392303</name>
</gene>
<comment type="similarity">
    <text evidence="6 7">Belongs to the MPP10 family.</text>
</comment>
<reference evidence="9" key="1">
    <citation type="journal article" date="2020" name="Stud. Mycol.">
        <title>101 Dothideomycetes genomes: a test case for predicting lifestyles and emergence of pathogens.</title>
        <authorList>
            <person name="Haridas S."/>
            <person name="Albert R."/>
            <person name="Binder M."/>
            <person name="Bloem J."/>
            <person name="Labutti K."/>
            <person name="Salamov A."/>
            <person name="Andreopoulos B."/>
            <person name="Baker S."/>
            <person name="Barry K."/>
            <person name="Bills G."/>
            <person name="Bluhm B."/>
            <person name="Cannon C."/>
            <person name="Castanera R."/>
            <person name="Culley D."/>
            <person name="Daum C."/>
            <person name="Ezra D."/>
            <person name="Gonzalez J."/>
            <person name="Henrissat B."/>
            <person name="Kuo A."/>
            <person name="Liang C."/>
            <person name="Lipzen A."/>
            <person name="Lutzoni F."/>
            <person name="Magnuson J."/>
            <person name="Mondo S."/>
            <person name="Nolan M."/>
            <person name="Ohm R."/>
            <person name="Pangilinan J."/>
            <person name="Park H.-J."/>
            <person name="Ramirez L."/>
            <person name="Alfaro M."/>
            <person name="Sun H."/>
            <person name="Tritt A."/>
            <person name="Yoshinaga Y."/>
            <person name="Zwiers L.-H."/>
            <person name="Turgeon B."/>
            <person name="Goodwin S."/>
            <person name="Spatafora J."/>
            <person name="Crous P."/>
            <person name="Grigoriev I."/>
        </authorList>
    </citation>
    <scope>NUCLEOTIDE SEQUENCE</scope>
    <source>
        <strain evidence="9">CBS 113979</strain>
    </source>
</reference>
<dbReference type="InterPro" id="IPR012173">
    <property type="entry name" value="Mpp10"/>
</dbReference>
<evidence type="ECO:0000256" key="7">
    <source>
        <dbReference type="PIRNR" id="PIRNR017300"/>
    </source>
</evidence>
<accession>A0A6G1H4T7</accession>
<dbReference type="GO" id="GO:0032040">
    <property type="term" value="C:small-subunit processome"/>
    <property type="evidence" value="ECO:0007669"/>
    <property type="project" value="TreeGrafter"/>
</dbReference>
<evidence type="ECO:0000256" key="3">
    <source>
        <dbReference type="ARBA" id="ARBA00022552"/>
    </source>
</evidence>
<feature type="compositionally biased region" description="Acidic residues" evidence="8">
    <location>
        <begin position="286"/>
        <end position="295"/>
    </location>
</feature>
<dbReference type="AlphaFoldDB" id="A0A6G1H4T7"/>
<feature type="compositionally biased region" description="Acidic residues" evidence="8">
    <location>
        <begin position="323"/>
        <end position="333"/>
    </location>
</feature>
<evidence type="ECO:0000256" key="6">
    <source>
        <dbReference type="ARBA" id="ARBA00029455"/>
    </source>
</evidence>
<evidence type="ECO:0000256" key="8">
    <source>
        <dbReference type="SAM" id="MobiDB-lite"/>
    </source>
</evidence>
<feature type="compositionally biased region" description="Polar residues" evidence="8">
    <location>
        <begin position="8"/>
        <end position="21"/>
    </location>
</feature>
<evidence type="ECO:0000313" key="9">
    <source>
        <dbReference type="EMBL" id="KAF1988019.1"/>
    </source>
</evidence>
<dbReference type="Pfam" id="PF04006">
    <property type="entry name" value="Mpp10"/>
    <property type="match status" value="1"/>
</dbReference>
<dbReference type="GO" id="GO:0006364">
    <property type="term" value="P:rRNA processing"/>
    <property type="evidence" value="ECO:0007669"/>
    <property type="project" value="UniProtKB-KW"/>
</dbReference>
<organism evidence="9 10">
    <name type="scientific">Aulographum hederae CBS 113979</name>
    <dbReference type="NCBI Taxonomy" id="1176131"/>
    <lineage>
        <taxon>Eukaryota</taxon>
        <taxon>Fungi</taxon>
        <taxon>Dikarya</taxon>
        <taxon>Ascomycota</taxon>
        <taxon>Pezizomycotina</taxon>
        <taxon>Dothideomycetes</taxon>
        <taxon>Pleosporomycetidae</taxon>
        <taxon>Aulographales</taxon>
        <taxon>Aulographaceae</taxon>
    </lineage>
</organism>
<evidence type="ECO:0000256" key="5">
    <source>
        <dbReference type="ARBA" id="ARBA00023274"/>
    </source>
</evidence>
<protein>
    <recommendedName>
        <fullName evidence="7">U3 small nucleolar ribonucleoprotein protein MPP10</fullName>
    </recommendedName>
</protein>
<feature type="compositionally biased region" description="Acidic residues" evidence="8">
    <location>
        <begin position="157"/>
        <end position="175"/>
    </location>
</feature>
<keyword evidence="2 7" id="KW-0690">Ribosome biogenesis</keyword>
<name>A0A6G1H4T7_9PEZI</name>
<feature type="compositionally biased region" description="Acidic residues" evidence="8">
    <location>
        <begin position="239"/>
        <end position="250"/>
    </location>
</feature>
<feature type="region of interest" description="Disordered" evidence="8">
    <location>
        <begin position="139"/>
        <end position="461"/>
    </location>
</feature>
<feature type="compositionally biased region" description="Acidic residues" evidence="8">
    <location>
        <begin position="348"/>
        <end position="365"/>
    </location>
</feature>
<dbReference type="Proteomes" id="UP000800041">
    <property type="component" value="Unassembled WGS sequence"/>
</dbReference>
<feature type="compositionally biased region" description="Basic and acidic residues" evidence="8">
    <location>
        <begin position="413"/>
        <end position="430"/>
    </location>
</feature>
<proteinExistence type="inferred from homology"/>
<evidence type="ECO:0000256" key="2">
    <source>
        <dbReference type="ARBA" id="ARBA00022517"/>
    </source>
</evidence>
<keyword evidence="10" id="KW-1185">Reference proteome</keyword>
<feature type="compositionally biased region" description="Basic and acidic residues" evidence="8">
    <location>
        <begin position="701"/>
        <end position="720"/>
    </location>
</feature>